<gene>
    <name evidence="8 11" type="primary">gltX</name>
    <name evidence="11" type="ORF">NCTC10138_00538</name>
</gene>
<dbReference type="KEGG" id="aaxa:NCTC10138_00538"/>
<dbReference type="GO" id="GO:0004818">
    <property type="term" value="F:glutamate-tRNA ligase activity"/>
    <property type="evidence" value="ECO:0007669"/>
    <property type="project" value="UniProtKB-UniRule"/>
</dbReference>
<feature type="short sequence motif" description="'HIGH' region" evidence="8">
    <location>
        <begin position="10"/>
        <end position="20"/>
    </location>
</feature>
<dbReference type="GO" id="GO:0005524">
    <property type="term" value="F:ATP binding"/>
    <property type="evidence" value="ECO:0007669"/>
    <property type="project" value="UniProtKB-UniRule"/>
</dbReference>
<feature type="domain" description="Aminoacyl-tRNA synthetase class I anticodon-binding" evidence="10">
    <location>
        <begin position="298"/>
        <end position="440"/>
    </location>
</feature>
<comment type="similarity">
    <text evidence="1 8">Belongs to the class-I aminoacyl-tRNA synthetase family. Glutamate--tRNA ligase type 1 subfamily.</text>
</comment>
<evidence type="ECO:0000256" key="5">
    <source>
        <dbReference type="ARBA" id="ARBA00022840"/>
    </source>
</evidence>
<sequence>MKKVRVRYAPSPTGLLHIGNARSALFNYLFAEHFKGDFIVRIEDTDVLRNVEGGEESQLKYLKWLGLDWKESPDKGGPFGPYRQLERLDLYQKYAEELLERGLAYKEYREDSDKFAIRFKVPANETYEFNDLVRGTLRFESKEVEDWIIMKDNGIPTYNFAVVIDDHLMEITHVLRGEEHITNTPKQIMVYRAFGWDVPEFGHMTIIVNEERKKLSKRDKNVIQFISEYEAAGYLPEAMFNFISLLGWSPTGEEEILSKEQIIEMFDPNRLSKSPAMFDKDKLAYVNSRYIKKLTDQELAEKTKKYFVNEGIEIVSDEWLEKLVGLFKDRITHLGEITKLYHGFFHDEFKLNNEELEVLKENNSLEMLKVFHDKLNETIDFSDENIGNIIKETGKETNTKGKALFMPTRIATTGDMHGPSLPITLSLLGKDVVLERLEKAMSILRGEVWKK</sequence>
<evidence type="ECO:0000256" key="6">
    <source>
        <dbReference type="ARBA" id="ARBA00022917"/>
    </source>
</evidence>
<dbReference type="HAMAP" id="MF_00022">
    <property type="entry name" value="Glu_tRNA_synth_type1"/>
    <property type="match status" value="1"/>
</dbReference>
<evidence type="ECO:0000256" key="4">
    <source>
        <dbReference type="ARBA" id="ARBA00022741"/>
    </source>
</evidence>
<dbReference type="GO" id="GO:0006424">
    <property type="term" value="P:glutamyl-tRNA aminoacylation"/>
    <property type="evidence" value="ECO:0007669"/>
    <property type="project" value="UniProtKB-UniRule"/>
</dbReference>
<dbReference type="CDD" id="cd00808">
    <property type="entry name" value="GluRS_core"/>
    <property type="match status" value="1"/>
</dbReference>
<dbReference type="GO" id="GO:0005829">
    <property type="term" value="C:cytosol"/>
    <property type="evidence" value="ECO:0007669"/>
    <property type="project" value="TreeGrafter"/>
</dbReference>
<dbReference type="InterPro" id="IPR045462">
    <property type="entry name" value="aa-tRNA-synth_I_cd-bd"/>
</dbReference>
<dbReference type="Gene3D" id="1.10.10.350">
    <property type="match status" value="1"/>
</dbReference>
<protein>
    <recommendedName>
        <fullName evidence="8">Glutamate--tRNA ligase</fullName>
        <ecNumber evidence="8">6.1.1.17</ecNumber>
    </recommendedName>
    <alternativeName>
        <fullName evidence="8">Glutamyl-tRNA synthetase</fullName>
        <shortName evidence="8">GluRS</shortName>
    </alternativeName>
</protein>
<dbReference type="InterPro" id="IPR004527">
    <property type="entry name" value="Glu-tRNA-ligase_bac/mito"/>
</dbReference>
<dbReference type="Pfam" id="PF00749">
    <property type="entry name" value="tRNA-synt_1c"/>
    <property type="match status" value="1"/>
</dbReference>
<dbReference type="NCBIfam" id="TIGR00464">
    <property type="entry name" value="gltX_bact"/>
    <property type="match status" value="1"/>
</dbReference>
<evidence type="ECO:0000256" key="7">
    <source>
        <dbReference type="ARBA" id="ARBA00023146"/>
    </source>
</evidence>
<dbReference type="FunFam" id="1.10.10.350:FF:000002">
    <property type="entry name" value="Glutamate--tRNA ligase"/>
    <property type="match status" value="1"/>
</dbReference>
<evidence type="ECO:0000256" key="3">
    <source>
        <dbReference type="ARBA" id="ARBA00022598"/>
    </source>
</evidence>
<evidence type="ECO:0000259" key="10">
    <source>
        <dbReference type="Pfam" id="PF19269"/>
    </source>
</evidence>
<dbReference type="GO" id="GO:0008270">
    <property type="term" value="F:zinc ion binding"/>
    <property type="evidence" value="ECO:0007669"/>
    <property type="project" value="InterPro"/>
</dbReference>
<evidence type="ECO:0000313" key="11">
    <source>
        <dbReference type="EMBL" id="VEU80180.1"/>
    </source>
</evidence>
<feature type="domain" description="Glutamyl/glutaminyl-tRNA synthetase class Ib catalytic" evidence="9">
    <location>
        <begin position="108"/>
        <end position="284"/>
    </location>
</feature>
<feature type="binding site" evidence="8">
    <location>
        <position position="217"/>
    </location>
    <ligand>
        <name>ATP</name>
        <dbReference type="ChEBI" id="CHEBI:30616"/>
    </ligand>
</feature>
<dbReference type="Proteomes" id="UP000289841">
    <property type="component" value="Chromosome"/>
</dbReference>
<comment type="subunit">
    <text evidence="8">Monomer.</text>
</comment>
<keyword evidence="6 8" id="KW-0648">Protein biosynthesis</keyword>
<comment type="subcellular location">
    <subcellularLocation>
        <location evidence="8">Cytoplasm</location>
    </subcellularLocation>
</comment>
<evidence type="ECO:0000259" key="9">
    <source>
        <dbReference type="Pfam" id="PF00749"/>
    </source>
</evidence>
<dbReference type="SUPFAM" id="SSF48163">
    <property type="entry name" value="An anticodon-binding domain of class I aminoacyl-tRNA synthetases"/>
    <property type="match status" value="1"/>
</dbReference>
<comment type="caution">
    <text evidence="8">Lacks conserved residue(s) required for the propagation of feature annotation.</text>
</comment>
<dbReference type="SUPFAM" id="SSF52374">
    <property type="entry name" value="Nucleotidylyl transferase"/>
    <property type="match status" value="1"/>
</dbReference>
<comment type="function">
    <text evidence="8">Catalyzes the attachment of glutamate to tRNA(Glu) in a two-step reaction: glutamate is first activated by ATP to form Glu-AMP and then transferred to the acceptor end of tRNA(Glu).</text>
</comment>
<dbReference type="PROSITE" id="PS00178">
    <property type="entry name" value="AA_TRNA_LIGASE_I"/>
    <property type="match status" value="1"/>
</dbReference>
<keyword evidence="12" id="KW-1185">Reference proteome</keyword>
<dbReference type="InterPro" id="IPR001412">
    <property type="entry name" value="aa-tRNA-synth_I_CS"/>
</dbReference>
<dbReference type="EC" id="6.1.1.17" evidence="8"/>
<dbReference type="InterPro" id="IPR033910">
    <property type="entry name" value="GluRS_core"/>
</dbReference>
<dbReference type="Gene3D" id="3.40.50.620">
    <property type="entry name" value="HUPs"/>
    <property type="match status" value="2"/>
</dbReference>
<dbReference type="Gene3D" id="1.10.8.70">
    <property type="entry name" value="Glutamate-tRNA synthetase, class I, anticodon-binding domain 1"/>
    <property type="match status" value="1"/>
</dbReference>
<dbReference type="PANTHER" id="PTHR43311">
    <property type="entry name" value="GLUTAMATE--TRNA LIGASE"/>
    <property type="match status" value="1"/>
</dbReference>
<comment type="catalytic activity">
    <reaction evidence="8">
        <text>tRNA(Glu) + L-glutamate + ATP = L-glutamyl-tRNA(Glu) + AMP + diphosphate</text>
        <dbReference type="Rhea" id="RHEA:23540"/>
        <dbReference type="Rhea" id="RHEA-COMP:9663"/>
        <dbReference type="Rhea" id="RHEA-COMP:9680"/>
        <dbReference type="ChEBI" id="CHEBI:29985"/>
        <dbReference type="ChEBI" id="CHEBI:30616"/>
        <dbReference type="ChEBI" id="CHEBI:33019"/>
        <dbReference type="ChEBI" id="CHEBI:78442"/>
        <dbReference type="ChEBI" id="CHEBI:78520"/>
        <dbReference type="ChEBI" id="CHEBI:456215"/>
        <dbReference type="EC" id="6.1.1.17"/>
    </reaction>
</comment>
<keyword evidence="2 8" id="KW-0963">Cytoplasm</keyword>
<evidence type="ECO:0000313" key="12">
    <source>
        <dbReference type="Proteomes" id="UP000289841"/>
    </source>
</evidence>
<accession>A0A449BCX5</accession>
<dbReference type="AlphaFoldDB" id="A0A449BCX5"/>
<keyword evidence="4 8" id="KW-0547">Nucleotide-binding</keyword>
<keyword evidence="3 8" id="KW-0436">Ligase</keyword>
<dbReference type="EMBL" id="LR215048">
    <property type="protein sequence ID" value="VEU80180.1"/>
    <property type="molecule type" value="Genomic_DNA"/>
</dbReference>
<dbReference type="InterPro" id="IPR020752">
    <property type="entry name" value="Glu-tRNA-synth_I_codon-bd_sub1"/>
</dbReference>
<feature type="short sequence motif" description="'KMSKS' region" evidence="8">
    <location>
        <begin position="214"/>
        <end position="218"/>
    </location>
</feature>
<reference evidence="11 12" key="1">
    <citation type="submission" date="2019-01" db="EMBL/GenBank/DDBJ databases">
        <authorList>
            <consortium name="Pathogen Informatics"/>
        </authorList>
    </citation>
    <scope>NUCLEOTIDE SEQUENCE [LARGE SCALE GENOMIC DNA]</scope>
    <source>
        <strain evidence="11 12">NCTC10138</strain>
    </source>
</reference>
<organism evidence="11 12">
    <name type="scientific">Haploplasma axanthum</name>
    <name type="common">Acholeplasma axanthum</name>
    <dbReference type="NCBI Taxonomy" id="29552"/>
    <lineage>
        <taxon>Bacteria</taxon>
        <taxon>Bacillati</taxon>
        <taxon>Mycoplasmatota</taxon>
        <taxon>Mollicutes</taxon>
        <taxon>Acholeplasmatales</taxon>
        <taxon>Acholeplasmataceae</taxon>
        <taxon>Haploplasma</taxon>
    </lineage>
</organism>
<dbReference type="InterPro" id="IPR000924">
    <property type="entry name" value="Glu/Gln-tRNA-synth"/>
</dbReference>
<name>A0A449BCX5_HAPAX</name>
<dbReference type="InterPro" id="IPR020751">
    <property type="entry name" value="aa-tRNA-synth_I_codon-bd_sub2"/>
</dbReference>
<dbReference type="InterPro" id="IPR008925">
    <property type="entry name" value="aa_tRNA-synth_I_cd-bd_sf"/>
</dbReference>
<dbReference type="InterPro" id="IPR020058">
    <property type="entry name" value="Glu/Gln-tRNA-synth_Ib_cat-dom"/>
</dbReference>
<dbReference type="PANTHER" id="PTHR43311:SF2">
    <property type="entry name" value="GLUTAMATE--TRNA LIGASE, MITOCHONDRIAL-RELATED"/>
    <property type="match status" value="1"/>
</dbReference>
<dbReference type="PRINTS" id="PR00987">
    <property type="entry name" value="TRNASYNTHGLU"/>
</dbReference>
<dbReference type="InterPro" id="IPR014729">
    <property type="entry name" value="Rossmann-like_a/b/a_fold"/>
</dbReference>
<keyword evidence="7 8" id="KW-0030">Aminoacyl-tRNA synthetase</keyword>
<dbReference type="InterPro" id="IPR049940">
    <property type="entry name" value="GluQ/Sye"/>
</dbReference>
<keyword evidence="5 8" id="KW-0067">ATP-binding</keyword>
<dbReference type="STRING" id="1278311.GCA_000428705_01061"/>
<dbReference type="OrthoDB" id="9807503at2"/>
<proteinExistence type="inferred from homology"/>
<dbReference type="GO" id="GO:0000049">
    <property type="term" value="F:tRNA binding"/>
    <property type="evidence" value="ECO:0007669"/>
    <property type="project" value="InterPro"/>
</dbReference>
<evidence type="ECO:0000256" key="2">
    <source>
        <dbReference type="ARBA" id="ARBA00022490"/>
    </source>
</evidence>
<evidence type="ECO:0000256" key="8">
    <source>
        <dbReference type="HAMAP-Rule" id="MF_00022"/>
    </source>
</evidence>
<dbReference type="Pfam" id="PF19269">
    <property type="entry name" value="Anticodon_2"/>
    <property type="match status" value="1"/>
</dbReference>
<evidence type="ECO:0000256" key="1">
    <source>
        <dbReference type="ARBA" id="ARBA00007894"/>
    </source>
</evidence>